<dbReference type="PANTHER" id="PTHR46825:SF9">
    <property type="entry name" value="BETA-LACTAMASE-RELATED DOMAIN-CONTAINING PROTEIN"/>
    <property type="match status" value="1"/>
</dbReference>
<name>A0A6C0UAL2_9GAMM</name>
<accession>A0A6C0UAL2</accession>
<evidence type="ECO:0000313" key="4">
    <source>
        <dbReference type="EMBL" id="QIB66904.1"/>
    </source>
</evidence>
<dbReference type="KEGG" id="kim:G3T16_17415"/>
<dbReference type="InterPro" id="IPR050491">
    <property type="entry name" value="AmpC-like"/>
</dbReference>
<evidence type="ECO:0000256" key="2">
    <source>
        <dbReference type="SAM" id="SignalP"/>
    </source>
</evidence>
<reference evidence="4 5" key="1">
    <citation type="submission" date="2020-02" db="EMBL/GenBank/DDBJ databases">
        <title>Genome sequencing for Kineobactrum sp. M2.</title>
        <authorList>
            <person name="Park S.-J."/>
        </authorList>
    </citation>
    <scope>NUCLEOTIDE SEQUENCE [LARGE SCALE GENOMIC DNA]</scope>
    <source>
        <strain evidence="4 5">M2</strain>
    </source>
</reference>
<evidence type="ECO:0000313" key="5">
    <source>
        <dbReference type="Proteomes" id="UP000477680"/>
    </source>
</evidence>
<evidence type="ECO:0000256" key="1">
    <source>
        <dbReference type="SAM" id="Phobius"/>
    </source>
</evidence>
<keyword evidence="1" id="KW-1133">Transmembrane helix</keyword>
<feature type="transmembrane region" description="Helical" evidence="1">
    <location>
        <begin position="595"/>
        <end position="617"/>
    </location>
</feature>
<sequence length="657" mass="72441">MITQLKLFAMMLTLACCGYASAQETGPEPLPRTVEAMTEIPEISSTEAAGLTAADLEAWVEGFMSASLNQAEIAGAVVSVVKGDQLLFSRGYGLADVEAETPMDPERTLVRVGSTSKLFTWTAVMQLVEQGRLNLDEDINQYLDISIPEGPGDPVTMNHLMTHRGGFEEGLREVLITDPASFITSEQYLKAHPRPRIFAAGEVPAYSNYGTALAGYIVERVSGEDFDDYIERHILAPLEMNHSTFRQPLPEPLRENLSKGYMSRQEPPRDFEMVSTAPAGSLTATANDMANFMIMHLRDGRFGDHSVLQPETARLMHSASAEHLPGFATMAHGFFRAQANGRLVLAHGGDTVVFHTDMNLVPEEDVGIFVSFNSRGARDAVYGIREQFFRDFMDRYFPAPEPEDAPAIAEARQHAQEIAGHYQSSRRIETAFLKLLYLLTQEQVSAHEDGTLSLASRPDRRYREVAPDLWRQEGGEHALHITRSDGRVTIVDSANPVSVLQSVPALYSASVTSTILLGSVVVLLLAVLAWPVGWYYRRHYRQPVALSGTPLLASRLVRLAALADIAYLIGWYFAFQPIVENQLDAYGPALDPLLRSLQICAVIPIAGAGIGLWHAWLTLRSGRSWRSRLGSLVLAAALTGIAWIAWVGQLISFNLEY</sequence>
<dbReference type="Pfam" id="PF00144">
    <property type="entry name" value="Beta-lactamase"/>
    <property type="match status" value="1"/>
</dbReference>
<proteinExistence type="predicted"/>
<dbReference type="Proteomes" id="UP000477680">
    <property type="component" value="Chromosome"/>
</dbReference>
<keyword evidence="2" id="KW-0732">Signal</keyword>
<dbReference type="Gene3D" id="3.40.710.10">
    <property type="entry name" value="DD-peptidase/beta-lactamase superfamily"/>
    <property type="match status" value="1"/>
</dbReference>
<dbReference type="PANTHER" id="PTHR46825">
    <property type="entry name" value="D-ALANYL-D-ALANINE-CARBOXYPEPTIDASE/ENDOPEPTIDASE AMPH"/>
    <property type="match status" value="1"/>
</dbReference>
<dbReference type="AlphaFoldDB" id="A0A6C0UAL2"/>
<feature type="chain" id="PRO_5025454390" evidence="2">
    <location>
        <begin position="23"/>
        <end position="657"/>
    </location>
</feature>
<feature type="transmembrane region" description="Helical" evidence="1">
    <location>
        <begin position="515"/>
        <end position="536"/>
    </location>
</feature>
<evidence type="ECO:0000259" key="3">
    <source>
        <dbReference type="Pfam" id="PF00144"/>
    </source>
</evidence>
<dbReference type="InterPro" id="IPR001466">
    <property type="entry name" value="Beta-lactam-related"/>
</dbReference>
<organism evidence="4 5">
    <name type="scientific">Kineobactrum salinum</name>
    <dbReference type="NCBI Taxonomy" id="2708301"/>
    <lineage>
        <taxon>Bacteria</taxon>
        <taxon>Pseudomonadati</taxon>
        <taxon>Pseudomonadota</taxon>
        <taxon>Gammaproteobacteria</taxon>
        <taxon>Cellvibrionales</taxon>
        <taxon>Halieaceae</taxon>
        <taxon>Kineobactrum</taxon>
    </lineage>
</organism>
<dbReference type="InterPro" id="IPR012338">
    <property type="entry name" value="Beta-lactam/transpept-like"/>
</dbReference>
<protein>
    <submittedName>
        <fullName evidence="4">Beta-lactamase family protein</fullName>
    </submittedName>
</protein>
<feature type="domain" description="Beta-lactamase-related" evidence="3">
    <location>
        <begin position="63"/>
        <end position="381"/>
    </location>
</feature>
<dbReference type="EMBL" id="CP048711">
    <property type="protein sequence ID" value="QIB66904.1"/>
    <property type="molecule type" value="Genomic_DNA"/>
</dbReference>
<gene>
    <name evidence="4" type="ORF">G3T16_17415</name>
</gene>
<feature type="transmembrane region" description="Helical" evidence="1">
    <location>
        <begin position="629"/>
        <end position="651"/>
    </location>
</feature>
<keyword evidence="5" id="KW-1185">Reference proteome</keyword>
<keyword evidence="1" id="KW-0812">Transmembrane</keyword>
<dbReference type="RefSeq" id="WP_163496334.1">
    <property type="nucleotide sequence ID" value="NZ_CP048711.1"/>
</dbReference>
<feature type="signal peptide" evidence="2">
    <location>
        <begin position="1"/>
        <end position="22"/>
    </location>
</feature>
<feature type="transmembrane region" description="Helical" evidence="1">
    <location>
        <begin position="556"/>
        <end position="575"/>
    </location>
</feature>
<keyword evidence="1" id="KW-0472">Membrane</keyword>
<dbReference type="SUPFAM" id="SSF56601">
    <property type="entry name" value="beta-lactamase/transpeptidase-like"/>
    <property type="match status" value="1"/>
</dbReference>